<dbReference type="AlphaFoldDB" id="A0AA39MLZ4"/>
<reference evidence="1" key="1">
    <citation type="submission" date="2023-06" db="EMBL/GenBank/DDBJ databases">
        <authorList>
            <consortium name="Lawrence Berkeley National Laboratory"/>
            <person name="Ahrendt S."/>
            <person name="Sahu N."/>
            <person name="Indic B."/>
            <person name="Wong-Bajracharya J."/>
            <person name="Merenyi Z."/>
            <person name="Ke H.-M."/>
            <person name="Monk M."/>
            <person name="Kocsube S."/>
            <person name="Drula E."/>
            <person name="Lipzen A."/>
            <person name="Balint B."/>
            <person name="Henrissat B."/>
            <person name="Andreopoulos B."/>
            <person name="Martin F.M."/>
            <person name="Harder C.B."/>
            <person name="Rigling D."/>
            <person name="Ford K.L."/>
            <person name="Foster G.D."/>
            <person name="Pangilinan J."/>
            <person name="Papanicolaou A."/>
            <person name="Barry K."/>
            <person name="LaButti K."/>
            <person name="Viragh M."/>
            <person name="Koriabine M."/>
            <person name="Yan M."/>
            <person name="Riley R."/>
            <person name="Champramary S."/>
            <person name="Plett K.L."/>
            <person name="Tsai I.J."/>
            <person name="Slot J."/>
            <person name="Sipos G."/>
            <person name="Plett J."/>
            <person name="Nagy L.G."/>
            <person name="Grigoriev I.V."/>
        </authorList>
    </citation>
    <scope>NUCLEOTIDE SEQUENCE</scope>
    <source>
        <strain evidence="1">FPL87.14</strain>
    </source>
</reference>
<sequence length="378" mass="43309">MDKEDREDMLTPINGREWPVLIPKNISLDLIRIEMLNLGAEYAWLDVLCLRQEGGPREDLREEEWKVDVPTIGGVYNNRLTGVVFYLSGLGRPLNSKADDLESDRCWFKRAWTLQEMSEDHEVIIVAKEYWKDVCRAVTDAEAGVNKELRGGCVDSTGSRDRGWSQAELLFLYPKPGDGNKIWRPSWKQVMTEELPIRNPLLHRWAYETNMDSCPGEHAYIIESALVRGLSRVDSRGRDRQGEVVVEDDTGTESTFEVFACHQYPIPDGSYMLLGTIGIFEAAEELYCVRWVVGWRLPDQRLKKLSVLEMSDFEKMDDSKEMLDSCGFGSKPQAKYGYRRQQHCRVPVRRGFYNRAPVKLSGMVSRGTAKEAHVTFLA</sequence>
<evidence type="ECO:0000313" key="2">
    <source>
        <dbReference type="Proteomes" id="UP001175226"/>
    </source>
</evidence>
<evidence type="ECO:0000313" key="1">
    <source>
        <dbReference type="EMBL" id="KAK0438798.1"/>
    </source>
</evidence>
<protein>
    <recommendedName>
        <fullName evidence="3">Heterokaryon incompatibility domain-containing protein</fullName>
    </recommendedName>
</protein>
<comment type="caution">
    <text evidence="1">The sequence shown here is derived from an EMBL/GenBank/DDBJ whole genome shotgun (WGS) entry which is preliminary data.</text>
</comment>
<dbReference type="Proteomes" id="UP001175226">
    <property type="component" value="Unassembled WGS sequence"/>
</dbReference>
<gene>
    <name evidence="1" type="ORF">EV421DRAFT_2037654</name>
</gene>
<name>A0AA39MLZ4_9AGAR</name>
<proteinExistence type="predicted"/>
<keyword evidence="2" id="KW-1185">Reference proteome</keyword>
<accession>A0AA39MLZ4</accession>
<dbReference type="EMBL" id="JAUEPT010000041">
    <property type="protein sequence ID" value="KAK0438798.1"/>
    <property type="molecule type" value="Genomic_DNA"/>
</dbReference>
<evidence type="ECO:0008006" key="3">
    <source>
        <dbReference type="Google" id="ProtNLM"/>
    </source>
</evidence>
<organism evidence="1 2">
    <name type="scientific">Armillaria borealis</name>
    <dbReference type="NCBI Taxonomy" id="47425"/>
    <lineage>
        <taxon>Eukaryota</taxon>
        <taxon>Fungi</taxon>
        <taxon>Dikarya</taxon>
        <taxon>Basidiomycota</taxon>
        <taxon>Agaricomycotina</taxon>
        <taxon>Agaricomycetes</taxon>
        <taxon>Agaricomycetidae</taxon>
        <taxon>Agaricales</taxon>
        <taxon>Marasmiineae</taxon>
        <taxon>Physalacriaceae</taxon>
        <taxon>Armillaria</taxon>
    </lineage>
</organism>